<evidence type="ECO:0000313" key="3">
    <source>
        <dbReference type="Proteomes" id="UP000710432"/>
    </source>
</evidence>
<sequence length="120" mass="13031">MELHSKRLDQEPWEPGGHGKGEAEDGEPAPAYLIQATELISQVLRKEKAGTYAATLRTTKKGCTSLSRASRHHEVVAYRERFSMSDLAAVSMAADPERRGIAIASLPSSSQHSALFTPPT</sequence>
<evidence type="ECO:0000256" key="1">
    <source>
        <dbReference type="SAM" id="MobiDB-lite"/>
    </source>
</evidence>
<evidence type="ECO:0000313" key="2">
    <source>
        <dbReference type="EMBL" id="KAH0517981.1"/>
    </source>
</evidence>
<accession>A0A8J6GVZ7</accession>
<reference evidence="2" key="1">
    <citation type="submission" date="2020-03" db="EMBL/GenBank/DDBJ databases">
        <title>Studies in the Genomics of Life Span.</title>
        <authorList>
            <person name="Glass D."/>
        </authorList>
    </citation>
    <scope>NUCLEOTIDE SEQUENCE</scope>
    <source>
        <strain evidence="2">LTLLF</strain>
        <tissue evidence="2">Muscle</tissue>
    </source>
</reference>
<proteinExistence type="predicted"/>
<dbReference type="EMBL" id="JAATJU010013567">
    <property type="protein sequence ID" value="KAH0517981.1"/>
    <property type="molecule type" value="Genomic_DNA"/>
</dbReference>
<gene>
    <name evidence="2" type="ORF">LTLLF_118200</name>
</gene>
<dbReference type="Proteomes" id="UP000710432">
    <property type="component" value="Unassembled WGS sequence"/>
</dbReference>
<comment type="caution">
    <text evidence="2">The sequence shown here is derived from an EMBL/GenBank/DDBJ whole genome shotgun (WGS) entry which is preliminary data.</text>
</comment>
<organism evidence="2 3">
    <name type="scientific">Microtus ochrogaster</name>
    <name type="common">Prairie vole</name>
    <dbReference type="NCBI Taxonomy" id="79684"/>
    <lineage>
        <taxon>Eukaryota</taxon>
        <taxon>Metazoa</taxon>
        <taxon>Chordata</taxon>
        <taxon>Craniata</taxon>
        <taxon>Vertebrata</taxon>
        <taxon>Euteleostomi</taxon>
        <taxon>Mammalia</taxon>
        <taxon>Eutheria</taxon>
        <taxon>Euarchontoglires</taxon>
        <taxon>Glires</taxon>
        <taxon>Rodentia</taxon>
        <taxon>Myomorpha</taxon>
        <taxon>Muroidea</taxon>
        <taxon>Cricetidae</taxon>
        <taxon>Arvicolinae</taxon>
        <taxon>Microtus</taxon>
    </lineage>
</organism>
<name>A0A8J6GVZ7_MICOH</name>
<feature type="compositionally biased region" description="Basic and acidic residues" evidence="1">
    <location>
        <begin position="1"/>
        <end position="10"/>
    </location>
</feature>
<protein>
    <submittedName>
        <fullName evidence="2">Sorting nexin-15</fullName>
    </submittedName>
</protein>
<dbReference type="AlphaFoldDB" id="A0A8J6GVZ7"/>
<feature type="region of interest" description="Disordered" evidence="1">
    <location>
        <begin position="1"/>
        <end position="29"/>
    </location>
</feature>